<sequence>MAVQLRSFPSQSSDDVRLDDYLDDKLQSTVDLDNLDELLASVEEQHVQLQSQLDDASQALEVARQSADQRQASLQKQIDDFQSLQRSIDVRLQIVSSSDAPDEAIRRLEGPMHKLQKVDLAHKYLLLLQDVEDLRTEARSHLPKSPKAALEPYTRLKQLAQYLHELQAPADYAATHLVNHVAGIAESLWDEMKRTMWAEMDGILKKRGWPKRVDARSEIDEEWRVCFEKLVDLQIPEVLYSDGVVTLLPIDVMAQNWTKEFRYHFMSRDKPTSKPQVIGAQCFPWITALLEEWDDFMRDNFGFILATKFSDTAAANKMVYMDPTCALITSLLPVIREKVNSAVEVALKDPVFLSSLMSQLMTFDDTLRSRFNYDGGDLERGWGGLATEVLDKHFDKWLEAEKTFALERYKGIMATSDAGQIDYEYNGPGKTKPTYGAVRVTDLLRSVTTQYERVRRFSHKLRFLIEIQLEILDSYHDRLNGSLGAYKAMTSTAGKMVYGATKEQLAALEGTGTFETLCRVFGSTDHVVNALKDWSNEEFFVDLWDRLQARATKSDDQNNLAGGMSHDEVKGRTSQTVGTGEDGGILFDETIKAYTERRTAAQDLLTEAVIRSHADAFRAYIHRAQWTVVSEDTAAIDPYQLAITAELDEPLRIIKRNFDFLTHAVSAAVVRRVIRKALDSLQDTLWGDVLRKNKFTALGAAQYMRDLHAMFAMVDRYVPNASEAMATLADAVKLLNLPVEAQEGFMSLKQASDRVFTDNSEARKVIEELGVDTLEPGNARMILQRRVENSD</sequence>
<dbReference type="GO" id="GO:0070939">
    <property type="term" value="C:Dsl1/NZR complex"/>
    <property type="evidence" value="ECO:0007669"/>
    <property type="project" value="InterPro"/>
</dbReference>
<dbReference type="InterPro" id="IPR042044">
    <property type="entry name" value="EXOC6PINT-1/Sec15/Tip20_C_dom2"/>
</dbReference>
<organism evidence="3 4">
    <name type="scientific">Phomopsis amygdali</name>
    <name type="common">Fusicoccum amygdali</name>
    <dbReference type="NCBI Taxonomy" id="1214568"/>
    <lineage>
        <taxon>Eukaryota</taxon>
        <taxon>Fungi</taxon>
        <taxon>Dikarya</taxon>
        <taxon>Ascomycota</taxon>
        <taxon>Pezizomycotina</taxon>
        <taxon>Sordariomycetes</taxon>
        <taxon>Sordariomycetidae</taxon>
        <taxon>Diaporthales</taxon>
        <taxon>Diaporthaceae</taxon>
        <taxon>Diaporthe</taxon>
    </lineage>
</organism>
<dbReference type="InterPro" id="IPR007528">
    <property type="entry name" value="RINT1_Tip20"/>
</dbReference>
<keyword evidence="4" id="KW-1185">Reference proteome</keyword>
<gene>
    <name evidence="3" type="ORF">N8I77_006641</name>
</gene>
<dbReference type="Pfam" id="PF04437">
    <property type="entry name" value="RINT1_TIP1"/>
    <property type="match status" value="1"/>
</dbReference>
<comment type="caution">
    <text evidence="3">The sequence shown here is derived from an EMBL/GenBank/DDBJ whole genome shotgun (WGS) entry which is preliminary data.</text>
</comment>
<dbReference type="Proteomes" id="UP001265746">
    <property type="component" value="Unassembled WGS sequence"/>
</dbReference>
<evidence type="ECO:0000313" key="4">
    <source>
        <dbReference type="Proteomes" id="UP001265746"/>
    </source>
</evidence>
<protein>
    <recommendedName>
        <fullName evidence="5">RAD50-interacting protein 1</fullName>
    </recommendedName>
</protein>
<dbReference type="PANTHER" id="PTHR13520:SF0">
    <property type="entry name" value="RAD50-INTERACTING PROTEIN 1"/>
    <property type="match status" value="1"/>
</dbReference>
<reference evidence="3" key="1">
    <citation type="submission" date="2023-06" db="EMBL/GenBank/DDBJ databases">
        <authorList>
            <person name="Noh H."/>
        </authorList>
    </citation>
    <scope>NUCLEOTIDE SEQUENCE</scope>
    <source>
        <strain evidence="3">DUCC20226</strain>
    </source>
</reference>
<dbReference type="GO" id="GO:0060628">
    <property type="term" value="P:regulation of ER to Golgi vesicle-mediated transport"/>
    <property type="evidence" value="ECO:0007669"/>
    <property type="project" value="TreeGrafter"/>
</dbReference>
<dbReference type="GO" id="GO:0006888">
    <property type="term" value="P:endoplasmic reticulum to Golgi vesicle-mediated transport"/>
    <property type="evidence" value="ECO:0007669"/>
    <property type="project" value="InterPro"/>
</dbReference>
<evidence type="ECO:0000256" key="2">
    <source>
        <dbReference type="SAM" id="MobiDB-lite"/>
    </source>
</evidence>
<dbReference type="PANTHER" id="PTHR13520">
    <property type="entry name" value="RAD50-INTERACTING PROTEIN 1 RINT-1"/>
    <property type="match status" value="1"/>
</dbReference>
<keyword evidence="1" id="KW-0175">Coiled coil</keyword>
<evidence type="ECO:0000256" key="1">
    <source>
        <dbReference type="SAM" id="Coils"/>
    </source>
</evidence>
<dbReference type="AlphaFoldDB" id="A0AAD9W406"/>
<dbReference type="Gene3D" id="1.20.58.670">
    <property type="entry name" value="Dsl1p vesicle tethering complex, Tip20p subunit, domain D"/>
    <property type="match status" value="1"/>
</dbReference>
<dbReference type="PROSITE" id="PS51386">
    <property type="entry name" value="RINT1_TIP20"/>
    <property type="match status" value="1"/>
</dbReference>
<evidence type="ECO:0008006" key="5">
    <source>
        <dbReference type="Google" id="ProtNLM"/>
    </source>
</evidence>
<name>A0AAD9W406_PHOAM</name>
<feature type="coiled-coil region" evidence="1">
    <location>
        <begin position="32"/>
        <end position="66"/>
    </location>
</feature>
<feature type="region of interest" description="Disordered" evidence="2">
    <location>
        <begin position="555"/>
        <end position="577"/>
    </location>
</feature>
<accession>A0AAD9W406</accession>
<dbReference type="EMBL" id="JAUJFL010000003">
    <property type="protein sequence ID" value="KAK2608003.1"/>
    <property type="molecule type" value="Genomic_DNA"/>
</dbReference>
<dbReference type="GO" id="GO:0006890">
    <property type="term" value="P:retrograde vesicle-mediated transport, Golgi to endoplasmic reticulum"/>
    <property type="evidence" value="ECO:0007669"/>
    <property type="project" value="InterPro"/>
</dbReference>
<evidence type="ECO:0000313" key="3">
    <source>
        <dbReference type="EMBL" id="KAK2608003.1"/>
    </source>
</evidence>
<proteinExistence type="predicted"/>